<dbReference type="EMBL" id="JACHFJ010000001">
    <property type="protein sequence ID" value="MBB5371893.1"/>
    <property type="molecule type" value="Genomic_DNA"/>
</dbReference>
<dbReference type="PANTHER" id="PTHR35869">
    <property type="entry name" value="OUTER-MEMBRANE LIPOPROTEIN CARRIER PROTEIN"/>
    <property type="match status" value="1"/>
</dbReference>
<reference evidence="2 3" key="1">
    <citation type="submission" date="2020-08" db="EMBL/GenBank/DDBJ databases">
        <title>Genomic Encyclopedia of Type Strains, Phase IV (KMG-IV): sequencing the most valuable type-strain genomes for metagenomic binning, comparative biology and taxonomic classification.</title>
        <authorList>
            <person name="Goeker M."/>
        </authorList>
    </citation>
    <scope>NUCLEOTIDE SEQUENCE [LARGE SCALE GENOMIC DNA]</scope>
    <source>
        <strain evidence="2 3">DSM 27026</strain>
    </source>
</reference>
<dbReference type="InterPro" id="IPR029046">
    <property type="entry name" value="LolA/LolB/LppX"/>
</dbReference>
<gene>
    <name evidence="2" type="ORF">HNP71_000117</name>
</gene>
<dbReference type="Pfam" id="PF03548">
    <property type="entry name" value="LolA"/>
    <property type="match status" value="1"/>
</dbReference>
<dbReference type="CDD" id="cd16325">
    <property type="entry name" value="LolA"/>
    <property type="match status" value="1"/>
</dbReference>
<accession>A0A840V848</accession>
<dbReference type="SUPFAM" id="SSF89392">
    <property type="entry name" value="Prokaryotic lipoproteins and lipoprotein localization factors"/>
    <property type="match status" value="1"/>
</dbReference>
<dbReference type="Proteomes" id="UP000553706">
    <property type="component" value="Unassembled WGS sequence"/>
</dbReference>
<organism evidence="2 3">
    <name type="scientific">Acidocella aromatica</name>
    <dbReference type="NCBI Taxonomy" id="1303579"/>
    <lineage>
        <taxon>Bacteria</taxon>
        <taxon>Pseudomonadati</taxon>
        <taxon>Pseudomonadota</taxon>
        <taxon>Alphaproteobacteria</taxon>
        <taxon>Acetobacterales</taxon>
        <taxon>Acidocellaceae</taxon>
        <taxon>Acidocella</taxon>
    </lineage>
</organism>
<dbReference type="InterPro" id="IPR004564">
    <property type="entry name" value="OM_lipoprot_carrier_LolA-like"/>
</dbReference>
<proteinExistence type="predicted"/>
<name>A0A840V848_9PROT</name>
<dbReference type="Gene3D" id="2.50.20.10">
    <property type="entry name" value="Lipoprotein localisation LolA/LolB/LppX"/>
    <property type="match status" value="1"/>
</dbReference>
<comment type="caution">
    <text evidence="2">The sequence shown here is derived from an EMBL/GenBank/DDBJ whole genome shotgun (WGS) entry which is preliminary data.</text>
</comment>
<keyword evidence="3" id="KW-1185">Reference proteome</keyword>
<sequence>MQLNAADQQLISQVESYLNEQTGLTANFLQVAWDGSTRTGKAWLQRPGRMRFEYDPPDPELLVAGFGVLVYHDPALDQTTYIPLDSTPLGILLATHVNLTSANVSVTGIDREPGEYDITLIRKNKAAQGTLTLVFGTNPLQLRQWVVTDAQGKQTRVSLYDVLPGGPYPDKLFQYNRPANPAHHGG</sequence>
<keyword evidence="1" id="KW-0732">Signal</keyword>
<evidence type="ECO:0000256" key="1">
    <source>
        <dbReference type="ARBA" id="ARBA00022729"/>
    </source>
</evidence>
<protein>
    <submittedName>
        <fullName evidence="2">Outer membrane lipoprotein-sorting protein</fullName>
    </submittedName>
</protein>
<dbReference type="AlphaFoldDB" id="A0A840V848"/>
<dbReference type="PANTHER" id="PTHR35869:SF1">
    <property type="entry name" value="OUTER-MEMBRANE LIPOPROTEIN CARRIER PROTEIN"/>
    <property type="match status" value="1"/>
</dbReference>
<dbReference type="RefSeq" id="WP_183264910.1">
    <property type="nucleotide sequence ID" value="NZ_JACHFJ010000001.1"/>
</dbReference>
<keyword evidence="2" id="KW-0449">Lipoprotein</keyword>
<evidence type="ECO:0000313" key="3">
    <source>
        <dbReference type="Proteomes" id="UP000553706"/>
    </source>
</evidence>
<evidence type="ECO:0000313" key="2">
    <source>
        <dbReference type="EMBL" id="MBB5371893.1"/>
    </source>
</evidence>